<dbReference type="PhylomeDB" id="B6Q952"/>
<reference evidence="8" key="1">
    <citation type="journal article" date="2015" name="Genome Announc.">
        <title>Genome sequence of the AIDS-associated pathogen Penicillium marneffei (ATCC18224) and its near taxonomic relative Talaromyces stipitatus (ATCC10500).</title>
        <authorList>
            <person name="Nierman W.C."/>
            <person name="Fedorova-Abrams N.D."/>
            <person name="Andrianopoulos A."/>
        </authorList>
    </citation>
    <scope>NUCLEOTIDE SEQUENCE [LARGE SCALE GENOMIC DNA]</scope>
    <source>
        <strain evidence="8">ATCC 18224 / CBS 334.59 / QM 7333</strain>
    </source>
</reference>
<evidence type="ECO:0000313" key="7">
    <source>
        <dbReference type="EMBL" id="EEA26006.1"/>
    </source>
</evidence>
<keyword evidence="8" id="KW-1185">Reference proteome</keyword>
<accession>B6Q952</accession>
<dbReference type="PANTHER" id="PTHR12215">
    <property type="entry name" value="PHOSPHOPANTETHEINE TRANSFERASE"/>
    <property type="match status" value="1"/>
</dbReference>
<dbReference type="InterPro" id="IPR055066">
    <property type="entry name" value="AASDHPPT_N"/>
</dbReference>
<sequence>MADLSSFDIYSSAGASPYIDTIKMTSTHLTRWYIDTRHLTNTTEDLPLITTLQESDQTAVRKYLRLPDRHMSLASSLLKYLFIHRTCRIPWAEVIISRTPKPHQRPCFIPSGHESRPATQIPAVEFNVTHQASFVALAGCVVPSTAETEVQRDGAAAAAAAATQAAVYSTPEPSSAPIPSVPQVGIDVTCVDEPGRRRDKAPKTLRDVTDFIDIFKEVFSQRELDTMKKAASFSSTRPLAEIIKSALRLFYAYWALKEAYIKMTGEALLAPWLRELEFTNVVAPPPVADDETDKWGDPYTGVQTWLYGKRVEDVRVELVAFEADYMVATAARGANLGQAVKGGVAGSEMDPWKVLVSVDIEKDVRPCATGACQCLA</sequence>
<evidence type="ECO:0000259" key="5">
    <source>
        <dbReference type="Pfam" id="PF01648"/>
    </source>
</evidence>
<comment type="catalytic activity">
    <reaction evidence="3">
        <text>apo-[ACP] + CoA = holo-[ACP] + adenosine 3',5'-bisphosphate + H(+)</text>
        <dbReference type="Rhea" id="RHEA:12068"/>
        <dbReference type="Rhea" id="RHEA-COMP:9685"/>
        <dbReference type="Rhea" id="RHEA-COMP:9690"/>
        <dbReference type="ChEBI" id="CHEBI:15378"/>
        <dbReference type="ChEBI" id="CHEBI:29999"/>
        <dbReference type="ChEBI" id="CHEBI:57287"/>
        <dbReference type="ChEBI" id="CHEBI:58343"/>
        <dbReference type="ChEBI" id="CHEBI:64479"/>
        <dbReference type="EC" id="2.7.8.7"/>
    </reaction>
</comment>
<dbReference type="HOGENOM" id="CLU_031126_1_1_1"/>
<protein>
    <recommendedName>
        <fullName evidence="1">holo-[acyl-carrier-protein] synthase</fullName>
        <ecNumber evidence="1">2.7.8.7</ecNumber>
    </recommendedName>
</protein>
<dbReference type="SUPFAM" id="SSF56214">
    <property type="entry name" value="4'-phosphopantetheinyl transferase"/>
    <property type="match status" value="2"/>
</dbReference>
<dbReference type="InterPro" id="IPR008278">
    <property type="entry name" value="4-PPantetheinyl_Trfase_dom"/>
</dbReference>
<dbReference type="STRING" id="441960.B6Q952"/>
<feature type="domain" description="4'-phosphopantetheinyl transferase N-terminal" evidence="6">
    <location>
        <begin position="48"/>
        <end position="140"/>
    </location>
</feature>
<feature type="domain" description="4'-phosphopantetheinyl transferase" evidence="5">
    <location>
        <begin position="183"/>
        <end position="280"/>
    </location>
</feature>
<dbReference type="EC" id="2.7.8.7" evidence="1"/>
<dbReference type="PANTHER" id="PTHR12215:SF10">
    <property type="entry name" value="L-AMINOADIPATE-SEMIALDEHYDE DEHYDROGENASE-PHOSPHOPANTETHEINYL TRANSFERASE"/>
    <property type="match status" value="1"/>
</dbReference>
<dbReference type="Proteomes" id="UP000001294">
    <property type="component" value="Unassembled WGS sequence"/>
</dbReference>
<name>B6Q952_TALMQ</name>
<dbReference type="GO" id="GO:0005829">
    <property type="term" value="C:cytosol"/>
    <property type="evidence" value="ECO:0007669"/>
    <property type="project" value="TreeGrafter"/>
</dbReference>
<evidence type="ECO:0000256" key="4">
    <source>
        <dbReference type="ARBA" id="ARBA00061672"/>
    </source>
</evidence>
<dbReference type="OrthoDB" id="26719at2759"/>
<gene>
    <name evidence="7" type="ORF">PMAA_070900</name>
</gene>
<dbReference type="Gene3D" id="3.90.470.20">
    <property type="entry name" value="4'-phosphopantetheinyl transferase domain"/>
    <property type="match status" value="2"/>
</dbReference>
<evidence type="ECO:0000256" key="1">
    <source>
        <dbReference type="ARBA" id="ARBA00013172"/>
    </source>
</evidence>
<dbReference type="InterPro" id="IPR050559">
    <property type="entry name" value="P-Pant_transferase_sf"/>
</dbReference>
<dbReference type="GO" id="GO:0008897">
    <property type="term" value="F:holo-[acyl-carrier-protein] synthase activity"/>
    <property type="evidence" value="ECO:0007669"/>
    <property type="project" value="UniProtKB-EC"/>
</dbReference>
<dbReference type="Pfam" id="PF01648">
    <property type="entry name" value="ACPS"/>
    <property type="match status" value="1"/>
</dbReference>
<comment type="similarity">
    <text evidence="4">Belongs to the P-Pant transferase superfamily.</text>
</comment>
<proteinExistence type="inferred from homology"/>
<dbReference type="AlphaFoldDB" id="B6Q952"/>
<dbReference type="EMBL" id="DS995900">
    <property type="protein sequence ID" value="EEA26006.1"/>
    <property type="molecule type" value="Genomic_DNA"/>
</dbReference>
<evidence type="ECO:0000256" key="3">
    <source>
        <dbReference type="ARBA" id="ARBA00050875"/>
    </source>
</evidence>
<dbReference type="Pfam" id="PF22624">
    <property type="entry name" value="AASDHPPT_N"/>
    <property type="match status" value="1"/>
</dbReference>
<dbReference type="GO" id="GO:0000287">
    <property type="term" value="F:magnesium ion binding"/>
    <property type="evidence" value="ECO:0007669"/>
    <property type="project" value="InterPro"/>
</dbReference>
<dbReference type="FunFam" id="3.90.470.20:FF:000023">
    <property type="entry name" value="L-aminoadipate-semialdehyde dehydrogenase-phosphopantetheinyl transferase"/>
    <property type="match status" value="1"/>
</dbReference>
<keyword evidence="2 7" id="KW-0808">Transferase</keyword>
<evidence type="ECO:0000259" key="6">
    <source>
        <dbReference type="Pfam" id="PF22624"/>
    </source>
</evidence>
<dbReference type="InterPro" id="IPR037143">
    <property type="entry name" value="4-PPantetheinyl_Trfase_dom_sf"/>
</dbReference>
<dbReference type="GO" id="GO:0019878">
    <property type="term" value="P:lysine biosynthetic process via aminoadipic acid"/>
    <property type="evidence" value="ECO:0007669"/>
    <property type="project" value="TreeGrafter"/>
</dbReference>
<organism evidence="7 8">
    <name type="scientific">Talaromyces marneffei (strain ATCC 18224 / CBS 334.59 / QM 7333)</name>
    <name type="common">Penicillium marneffei</name>
    <dbReference type="NCBI Taxonomy" id="441960"/>
    <lineage>
        <taxon>Eukaryota</taxon>
        <taxon>Fungi</taxon>
        <taxon>Dikarya</taxon>
        <taxon>Ascomycota</taxon>
        <taxon>Pezizomycotina</taxon>
        <taxon>Eurotiomycetes</taxon>
        <taxon>Eurotiomycetidae</taxon>
        <taxon>Eurotiales</taxon>
        <taxon>Trichocomaceae</taxon>
        <taxon>Talaromyces</taxon>
        <taxon>Talaromyces sect. Talaromyces</taxon>
    </lineage>
</organism>
<dbReference type="VEuPathDB" id="FungiDB:PMAA_070900"/>
<evidence type="ECO:0000256" key="2">
    <source>
        <dbReference type="ARBA" id="ARBA00022679"/>
    </source>
</evidence>
<evidence type="ECO:0000313" key="8">
    <source>
        <dbReference type="Proteomes" id="UP000001294"/>
    </source>
</evidence>